<evidence type="ECO:0000313" key="2">
    <source>
        <dbReference type="EMBL" id="KDP38215.1"/>
    </source>
</evidence>
<dbReference type="AlphaFoldDB" id="A0A067L179"/>
<keyword evidence="3" id="KW-1185">Reference proteome</keyword>
<gene>
    <name evidence="2" type="ORF">JCGZ_04858</name>
</gene>
<accession>A0A067L179</accession>
<reference evidence="2 3" key="1">
    <citation type="journal article" date="2014" name="PLoS ONE">
        <title>Global Analysis of Gene Expression Profiles in Physic Nut (Jatropha curcas L.) Seedlings Exposed to Salt Stress.</title>
        <authorList>
            <person name="Zhang L."/>
            <person name="Zhang C."/>
            <person name="Wu P."/>
            <person name="Chen Y."/>
            <person name="Li M."/>
            <person name="Jiang H."/>
            <person name="Wu G."/>
        </authorList>
    </citation>
    <scope>NUCLEOTIDE SEQUENCE [LARGE SCALE GENOMIC DNA]</scope>
    <source>
        <strain evidence="3">cv. GZQX0401</strain>
        <tissue evidence="2">Young leaves</tissue>
    </source>
</reference>
<proteinExistence type="predicted"/>
<name>A0A067L179_JATCU</name>
<evidence type="ECO:0000256" key="1">
    <source>
        <dbReference type="SAM" id="MobiDB-lite"/>
    </source>
</evidence>
<sequence>MEKGKWKRKVEEEDEDKDEEMKMNGTHGYISKISMTFIYIPFYPTLDSNGSNRVLDHSDSTLSNDSIQ</sequence>
<dbReference type="Proteomes" id="UP000027138">
    <property type="component" value="Unassembled WGS sequence"/>
</dbReference>
<feature type="region of interest" description="Disordered" evidence="1">
    <location>
        <begin position="1"/>
        <end position="21"/>
    </location>
</feature>
<dbReference type="EMBL" id="KK914370">
    <property type="protein sequence ID" value="KDP38215.1"/>
    <property type="molecule type" value="Genomic_DNA"/>
</dbReference>
<evidence type="ECO:0000313" key="3">
    <source>
        <dbReference type="Proteomes" id="UP000027138"/>
    </source>
</evidence>
<protein>
    <submittedName>
        <fullName evidence="2">Uncharacterized protein</fullName>
    </submittedName>
</protein>
<organism evidence="2 3">
    <name type="scientific">Jatropha curcas</name>
    <name type="common">Barbados nut</name>
    <dbReference type="NCBI Taxonomy" id="180498"/>
    <lineage>
        <taxon>Eukaryota</taxon>
        <taxon>Viridiplantae</taxon>
        <taxon>Streptophyta</taxon>
        <taxon>Embryophyta</taxon>
        <taxon>Tracheophyta</taxon>
        <taxon>Spermatophyta</taxon>
        <taxon>Magnoliopsida</taxon>
        <taxon>eudicotyledons</taxon>
        <taxon>Gunneridae</taxon>
        <taxon>Pentapetalae</taxon>
        <taxon>rosids</taxon>
        <taxon>fabids</taxon>
        <taxon>Malpighiales</taxon>
        <taxon>Euphorbiaceae</taxon>
        <taxon>Crotonoideae</taxon>
        <taxon>Jatropheae</taxon>
        <taxon>Jatropha</taxon>
    </lineage>
</organism>